<feature type="region of interest" description="Disordered" evidence="1">
    <location>
        <begin position="211"/>
        <end position="237"/>
    </location>
</feature>
<sequence length="446" mass="49657">MKKRSISILLGSLSASVPIVSFVSCSEEKVSKISLVNLDSNSLTINFDNIKLENKDKTPTKEDIQALYKFQLKKEKDQDFKTVTPTISLINPISLATSNKTSSLSLTISGLEKNTKYAFRVLKGDDIVLLPAELQTFTTKPAPELSSINGNILASDNTTIKFLWVDLNPEEFKNENNTLFSLTYKQISDNGLPLSSSPELIAQTKISFQEKQNTQQTTANQTQNQTSQANSNQANNNNITTAQETQNVSRMPYLLFKLQNLKPKSEYIITKISKENSALTNNASQSANATANSSESKNQMDLTFEKNLLPFSFSTKPEIENVQLFSLGNINADGQTSDFEFKVSFAKEIQDFSKTNYEIFLQVFTAKDESQNPTPEDQKIYVARAESPVVTKNAAGQDETSKFDYIFKAQLPRGKFFKVIKATNNNQAVTISDAILEVNSDSLENK</sequence>
<dbReference type="PROSITE" id="PS51257">
    <property type="entry name" value="PROKAR_LIPOPROTEIN"/>
    <property type="match status" value="1"/>
</dbReference>
<gene>
    <name evidence="2" type="ORF">MOS_289</name>
</gene>
<dbReference type="AlphaFoldDB" id="A0AAI8FDR3"/>
<dbReference type="RefSeq" id="WP_015084109.1">
    <property type="nucleotide sequence ID" value="NC_019552.1"/>
</dbReference>
<reference evidence="2 3" key="1">
    <citation type="journal article" date="2013" name="Genome Announc.">
        <title>Complete Genome Sequence of Mycoplasma hyorhinis Strain SK76.</title>
        <authorList>
            <person name="Goodison S."/>
            <person name="Urquidi V."/>
            <person name="Kumar D."/>
            <person name="Reyes L."/>
            <person name="Rosser C.J."/>
        </authorList>
    </citation>
    <scope>NUCLEOTIDE SEQUENCE [LARGE SCALE GENOMIC DNA]</scope>
    <source>
        <strain evidence="2 3">SK76</strain>
    </source>
</reference>
<evidence type="ECO:0008006" key="4">
    <source>
        <dbReference type="Google" id="ProtNLM"/>
    </source>
</evidence>
<evidence type="ECO:0000313" key="2">
    <source>
        <dbReference type="EMBL" id="AFX74216.1"/>
    </source>
</evidence>
<dbReference type="SUPFAM" id="SSF49265">
    <property type="entry name" value="Fibronectin type III"/>
    <property type="match status" value="1"/>
</dbReference>
<dbReference type="InterPro" id="IPR003961">
    <property type="entry name" value="FN3_dom"/>
</dbReference>
<evidence type="ECO:0000256" key="1">
    <source>
        <dbReference type="SAM" id="MobiDB-lite"/>
    </source>
</evidence>
<dbReference type="EMBL" id="CP003914">
    <property type="protein sequence ID" value="AFX74216.1"/>
    <property type="molecule type" value="Genomic_DNA"/>
</dbReference>
<organism evidence="2 3">
    <name type="scientific">Mesomycoplasma hyorhinis SK76</name>
    <dbReference type="NCBI Taxonomy" id="1118964"/>
    <lineage>
        <taxon>Bacteria</taxon>
        <taxon>Bacillati</taxon>
        <taxon>Mycoplasmatota</taxon>
        <taxon>Mycoplasmoidales</taxon>
        <taxon>Metamycoplasmataceae</taxon>
        <taxon>Mesomycoplasma</taxon>
    </lineage>
</organism>
<evidence type="ECO:0000313" key="3">
    <source>
        <dbReference type="Proteomes" id="UP000009399"/>
    </source>
</evidence>
<dbReference type="InterPro" id="IPR036116">
    <property type="entry name" value="FN3_sf"/>
</dbReference>
<feature type="compositionally biased region" description="Low complexity" evidence="1">
    <location>
        <begin position="212"/>
        <end position="237"/>
    </location>
</feature>
<protein>
    <recommendedName>
        <fullName evidence="4">Lipoprotein</fullName>
    </recommendedName>
</protein>
<dbReference type="KEGG" id="mhs:MOS_289"/>
<dbReference type="Proteomes" id="UP000009399">
    <property type="component" value="Chromosome"/>
</dbReference>
<name>A0AAI8FDR3_MESHY</name>
<proteinExistence type="predicted"/>
<dbReference type="CDD" id="cd00063">
    <property type="entry name" value="FN3"/>
    <property type="match status" value="1"/>
</dbReference>
<accession>A0AAI8FDR3</accession>